<evidence type="ECO:0000256" key="7">
    <source>
        <dbReference type="ARBA" id="ARBA00022768"/>
    </source>
</evidence>
<dbReference type="SUPFAM" id="SSF50447">
    <property type="entry name" value="Translation proteins"/>
    <property type="match status" value="1"/>
</dbReference>
<evidence type="ECO:0000313" key="14">
    <source>
        <dbReference type="Proteomes" id="UP000002051"/>
    </source>
</evidence>
<organism evidence="12 14">
    <name type="scientific">Medicago truncatula</name>
    <name type="common">Barrel medic</name>
    <name type="synonym">Medicago tribuloides</name>
    <dbReference type="NCBI Taxonomy" id="3880"/>
    <lineage>
        <taxon>Eukaryota</taxon>
        <taxon>Viridiplantae</taxon>
        <taxon>Streptophyta</taxon>
        <taxon>Embryophyta</taxon>
        <taxon>Tracheophyta</taxon>
        <taxon>Spermatophyta</taxon>
        <taxon>Magnoliopsida</taxon>
        <taxon>eudicotyledons</taxon>
        <taxon>Gunneridae</taxon>
        <taxon>Pentapetalae</taxon>
        <taxon>rosids</taxon>
        <taxon>fabids</taxon>
        <taxon>Fabales</taxon>
        <taxon>Fabaceae</taxon>
        <taxon>Papilionoideae</taxon>
        <taxon>50 kb inversion clade</taxon>
        <taxon>NPAAA clade</taxon>
        <taxon>Hologalegina</taxon>
        <taxon>IRL clade</taxon>
        <taxon>Trifolieae</taxon>
        <taxon>Medicago</taxon>
    </lineage>
</organism>
<dbReference type="NCBIfam" id="TIGR00483">
    <property type="entry name" value="EF-1_alpha"/>
    <property type="match status" value="1"/>
</dbReference>
<reference evidence="13" key="3">
    <citation type="submission" date="2015-04" db="UniProtKB">
        <authorList>
            <consortium name="EnsemblPlants"/>
        </authorList>
    </citation>
    <scope>IDENTIFICATION</scope>
    <source>
        <strain evidence="13">cv. Jemalong A17</strain>
    </source>
</reference>
<dbReference type="FunFam" id="2.40.30.10:FF:000003">
    <property type="entry name" value="Elongation factor 1-alpha"/>
    <property type="match status" value="1"/>
</dbReference>
<dbReference type="InterPro" id="IPR004161">
    <property type="entry name" value="EFTu-like_2"/>
</dbReference>
<dbReference type="AlphaFoldDB" id="G7IHE5"/>
<reference evidence="12 14" key="2">
    <citation type="journal article" date="2014" name="BMC Genomics">
        <title>An improved genome release (version Mt4.0) for the model legume Medicago truncatula.</title>
        <authorList>
            <person name="Tang H."/>
            <person name="Krishnakumar V."/>
            <person name="Bidwell S."/>
            <person name="Rosen B."/>
            <person name="Chan A."/>
            <person name="Zhou S."/>
            <person name="Gentzbittel L."/>
            <person name="Childs K.L."/>
            <person name="Yandell M."/>
            <person name="Gundlach H."/>
            <person name="Mayer K.F."/>
            <person name="Schwartz D.C."/>
            <person name="Town C.D."/>
        </authorList>
    </citation>
    <scope>GENOME REANNOTATION</scope>
    <source>
        <strain evidence="13 14">cv. Jemalong A17</strain>
    </source>
</reference>
<accession>G7IHE5</accession>
<keyword evidence="9" id="KW-0342">GTP-binding</keyword>
<dbReference type="EnsemblPlants" id="AES66869">
    <property type="protein sequence ID" value="AES66869"/>
    <property type="gene ID" value="MTR_2g082730"/>
</dbReference>
<evidence type="ECO:0000256" key="10">
    <source>
        <dbReference type="SAM" id="MobiDB-lite"/>
    </source>
</evidence>
<dbReference type="STRING" id="3880.G7IHE5"/>
<evidence type="ECO:0000256" key="3">
    <source>
        <dbReference type="ARBA" id="ARBA00007249"/>
    </source>
</evidence>
<dbReference type="Proteomes" id="UP000002051">
    <property type="component" value="Chromosome 2"/>
</dbReference>
<dbReference type="eggNOG" id="KOG0052">
    <property type="taxonomic scope" value="Eukaryota"/>
</dbReference>
<dbReference type="GO" id="GO:0003924">
    <property type="term" value="F:GTPase activity"/>
    <property type="evidence" value="ECO:0000318"/>
    <property type="project" value="GO_Central"/>
</dbReference>
<dbReference type="GO" id="GO:0003746">
    <property type="term" value="F:translation elongation factor activity"/>
    <property type="evidence" value="ECO:0000318"/>
    <property type="project" value="GO_Central"/>
</dbReference>
<evidence type="ECO:0000313" key="13">
    <source>
        <dbReference type="EnsemblPlants" id="AES66869"/>
    </source>
</evidence>
<dbReference type="InterPro" id="IPR027417">
    <property type="entry name" value="P-loop_NTPase"/>
</dbReference>
<dbReference type="InterPro" id="IPR050100">
    <property type="entry name" value="TRAFAC_GTPase_members"/>
</dbReference>
<accession>A0A0C3V679</accession>
<dbReference type="Gene3D" id="3.40.50.300">
    <property type="entry name" value="P-loop containing nucleotide triphosphate hydrolases"/>
    <property type="match status" value="1"/>
</dbReference>
<dbReference type="FunFam" id="2.40.30.10:FF:000005">
    <property type="entry name" value="Elongation factor 1-alpha"/>
    <property type="match status" value="1"/>
</dbReference>
<keyword evidence="4" id="KW-0488">Methylation</keyword>
<reference evidence="12 14" key="1">
    <citation type="journal article" date="2011" name="Nature">
        <title>The Medicago genome provides insight into the evolution of rhizobial symbioses.</title>
        <authorList>
            <person name="Young N.D."/>
            <person name="Debelle F."/>
            <person name="Oldroyd G.E."/>
            <person name="Geurts R."/>
            <person name="Cannon S.B."/>
            <person name="Udvardi M.K."/>
            <person name="Benedito V.A."/>
            <person name="Mayer K.F."/>
            <person name="Gouzy J."/>
            <person name="Schoof H."/>
            <person name="Van de Peer Y."/>
            <person name="Proost S."/>
            <person name="Cook D.R."/>
            <person name="Meyers B.C."/>
            <person name="Spannagl M."/>
            <person name="Cheung F."/>
            <person name="De Mita S."/>
            <person name="Krishnakumar V."/>
            <person name="Gundlach H."/>
            <person name="Zhou S."/>
            <person name="Mudge J."/>
            <person name="Bharti A.K."/>
            <person name="Murray J.D."/>
            <person name="Naoumkina M.A."/>
            <person name="Rosen B."/>
            <person name="Silverstein K.A."/>
            <person name="Tang H."/>
            <person name="Rombauts S."/>
            <person name="Zhao P.X."/>
            <person name="Zhou P."/>
            <person name="Barbe V."/>
            <person name="Bardou P."/>
            <person name="Bechner M."/>
            <person name="Bellec A."/>
            <person name="Berger A."/>
            <person name="Berges H."/>
            <person name="Bidwell S."/>
            <person name="Bisseling T."/>
            <person name="Choisne N."/>
            <person name="Couloux A."/>
            <person name="Denny R."/>
            <person name="Deshpande S."/>
            <person name="Dai X."/>
            <person name="Doyle J.J."/>
            <person name="Dudez A.M."/>
            <person name="Farmer A.D."/>
            <person name="Fouteau S."/>
            <person name="Franken C."/>
            <person name="Gibelin C."/>
            <person name="Gish J."/>
            <person name="Goldstein S."/>
            <person name="Gonzalez A.J."/>
            <person name="Green P.J."/>
            <person name="Hallab A."/>
            <person name="Hartog M."/>
            <person name="Hua A."/>
            <person name="Humphray S.J."/>
            <person name="Jeong D.H."/>
            <person name="Jing Y."/>
            <person name="Jocker A."/>
            <person name="Kenton S.M."/>
            <person name="Kim D.J."/>
            <person name="Klee K."/>
            <person name="Lai H."/>
            <person name="Lang C."/>
            <person name="Lin S."/>
            <person name="Macmil S.L."/>
            <person name="Magdelenat G."/>
            <person name="Matthews L."/>
            <person name="McCorrison J."/>
            <person name="Monaghan E.L."/>
            <person name="Mun J.H."/>
            <person name="Najar F.Z."/>
            <person name="Nicholson C."/>
            <person name="Noirot C."/>
            <person name="O'Bleness M."/>
            <person name="Paule C.R."/>
            <person name="Poulain J."/>
            <person name="Prion F."/>
            <person name="Qin B."/>
            <person name="Qu C."/>
            <person name="Retzel E.F."/>
            <person name="Riddle C."/>
            <person name="Sallet E."/>
            <person name="Samain S."/>
            <person name="Samson N."/>
            <person name="Sanders I."/>
            <person name="Saurat O."/>
            <person name="Scarpelli C."/>
            <person name="Schiex T."/>
            <person name="Segurens B."/>
            <person name="Severin A.J."/>
            <person name="Sherrier D.J."/>
            <person name="Shi R."/>
            <person name="Sims S."/>
            <person name="Singer S.R."/>
            <person name="Sinharoy S."/>
            <person name="Sterck L."/>
            <person name="Viollet A."/>
            <person name="Wang B.B."/>
            <person name="Wang K."/>
            <person name="Wang M."/>
            <person name="Wang X."/>
            <person name="Warfsmann J."/>
            <person name="Weissenbach J."/>
            <person name="White D.D."/>
            <person name="White J.D."/>
            <person name="Wiley G.B."/>
            <person name="Wincker P."/>
            <person name="Xing Y."/>
            <person name="Yang L."/>
            <person name="Yao Z."/>
            <person name="Ying F."/>
            <person name="Zhai J."/>
            <person name="Zhou L."/>
            <person name="Zuber A."/>
            <person name="Denarie J."/>
            <person name="Dixon R.A."/>
            <person name="May G.D."/>
            <person name="Schwartz D.C."/>
            <person name="Rogers J."/>
            <person name="Quetier F."/>
            <person name="Town C.D."/>
            <person name="Roe B.A."/>
        </authorList>
    </citation>
    <scope>NUCLEOTIDE SEQUENCE [LARGE SCALE GENOMIC DNA]</scope>
    <source>
        <strain evidence="12">A17</strain>
        <strain evidence="13 14">cv. Jemalong A17</strain>
    </source>
</reference>
<keyword evidence="6" id="KW-0547">Nucleotide-binding</keyword>
<dbReference type="InterPro" id="IPR009000">
    <property type="entry name" value="Transl_B-barrel_sf"/>
</dbReference>
<dbReference type="HOGENOM" id="CLU_007265_3_5_1"/>
<dbReference type="CDD" id="cd01883">
    <property type="entry name" value="EF1_alpha"/>
    <property type="match status" value="1"/>
</dbReference>
<dbReference type="PRINTS" id="PR00315">
    <property type="entry name" value="ELONGATNFCT"/>
</dbReference>
<dbReference type="InterPro" id="IPR009001">
    <property type="entry name" value="Transl_elong_EF1A/Init_IF2_C"/>
</dbReference>
<sequence>MVDTKVHINIVFIGHVNSGKSTTAGHLIYKLGGIEKSAIEALGKEAAEMKKRSFKYAWVLDKLNFETTKYCFTLIDAPGHRDFIKNMITGTSQADCAVLVIDSTTRGLRAGWSKNGQTWEHALLAFTLGVRQMICCCNKMDAITPKYSKDRYELIVKGISPALMRIGYNTDKIPFVPISGYKGDNIIERSTNLDWYEGPTLLEALDQIDEPKRPSGKPLRLPLQHVYKIGGVGTVPVGRVETGVLKPGMVLTFAPTGLQSGVKSVQMHHENISEALPGDIVGLHLTNKKLSDKNLRRGYVASDSKYEPAMEAAKFTSRVIVFNHPSKITKGYTPVLDCHASHTAVKFAKLVTMFDRESGVELEKKPMSLKNGDAAVVKMIPMKPMVVEGINEYPSLGRFAVRDMRQTVAVGIIMVSLLKDDVAMKEADSSLNITSKKRKFEILPLSGSGLVIGNDGRLHRKNIMCSVMSTNDKGKTSGNTPVNQLIAADPVDSIAARLHSIELHEPADRNINPTTTTTTSAANDEDM</sequence>
<dbReference type="SUPFAM" id="SSF50465">
    <property type="entry name" value="EF-Tu/eEF-1alpha/eIF2-gamma C-terminal domain"/>
    <property type="match status" value="1"/>
</dbReference>
<evidence type="ECO:0000313" key="12">
    <source>
        <dbReference type="EMBL" id="AES66869.2"/>
    </source>
</evidence>
<dbReference type="PANTHER" id="PTHR23115">
    <property type="entry name" value="TRANSLATION FACTOR"/>
    <property type="match status" value="1"/>
</dbReference>
<comment type="subcellular location">
    <subcellularLocation>
        <location evidence="2">Cytoplasm</location>
    </subcellularLocation>
</comment>
<name>G7IHE5_MEDTR</name>
<keyword evidence="14" id="KW-1185">Reference proteome</keyword>
<dbReference type="GO" id="GO:0006412">
    <property type="term" value="P:translation"/>
    <property type="evidence" value="ECO:0000318"/>
    <property type="project" value="GO_Central"/>
</dbReference>
<dbReference type="InterPro" id="IPR054696">
    <property type="entry name" value="GTP-eEF1A_C"/>
</dbReference>
<evidence type="ECO:0000256" key="8">
    <source>
        <dbReference type="ARBA" id="ARBA00022917"/>
    </source>
</evidence>
<dbReference type="SUPFAM" id="SSF52540">
    <property type="entry name" value="P-loop containing nucleoside triphosphate hydrolases"/>
    <property type="match status" value="1"/>
</dbReference>
<keyword evidence="8" id="KW-0648">Protein biosynthesis</keyword>
<dbReference type="CDD" id="cd03705">
    <property type="entry name" value="EF1_alpha_III"/>
    <property type="match status" value="1"/>
</dbReference>
<evidence type="ECO:0000256" key="2">
    <source>
        <dbReference type="ARBA" id="ARBA00004496"/>
    </source>
</evidence>
<protein>
    <submittedName>
        <fullName evidence="12">Elongation factor Tu (EF-Tu) GTP-binding family protein</fullName>
    </submittedName>
</protein>
<evidence type="ECO:0000256" key="5">
    <source>
        <dbReference type="ARBA" id="ARBA00022490"/>
    </source>
</evidence>
<proteinExistence type="inferred from homology"/>
<evidence type="ECO:0000256" key="4">
    <source>
        <dbReference type="ARBA" id="ARBA00022481"/>
    </source>
</evidence>
<dbReference type="Pfam" id="PF03144">
    <property type="entry name" value="GTP_EFTU_D2"/>
    <property type="match status" value="1"/>
</dbReference>
<feature type="domain" description="Tr-type G" evidence="11">
    <location>
        <begin position="5"/>
        <end position="215"/>
    </location>
</feature>
<comment type="similarity">
    <text evidence="3">Belongs to the TRAFAC class translation factor GTPase superfamily. Classic translation factor GTPase family. EF-Tu/EF-1A subfamily.</text>
</comment>
<dbReference type="InterPro" id="IPR004539">
    <property type="entry name" value="Transl_elong_EF1A_euk/arc"/>
</dbReference>
<keyword evidence="5" id="KW-0963">Cytoplasm</keyword>
<evidence type="ECO:0000259" key="11">
    <source>
        <dbReference type="PROSITE" id="PS51722"/>
    </source>
</evidence>
<gene>
    <name evidence="12" type="ordered locus">MTR_2g082730</name>
</gene>
<evidence type="ECO:0000256" key="6">
    <source>
        <dbReference type="ARBA" id="ARBA00022741"/>
    </source>
</evidence>
<dbReference type="GO" id="GO:0003729">
    <property type="term" value="F:mRNA binding"/>
    <property type="evidence" value="ECO:0007669"/>
    <property type="project" value="UniProtKB-ARBA"/>
</dbReference>
<dbReference type="EMBL" id="CM001218">
    <property type="protein sequence ID" value="AES66869.2"/>
    <property type="molecule type" value="Genomic_DNA"/>
</dbReference>
<dbReference type="CDD" id="cd03693">
    <property type="entry name" value="EF1_alpha_II"/>
    <property type="match status" value="1"/>
</dbReference>
<dbReference type="FunFam" id="3.40.50.300:FF:000255">
    <property type="entry name" value="Elongation factor 1-alpha"/>
    <property type="match status" value="1"/>
</dbReference>
<dbReference type="PROSITE" id="PS51722">
    <property type="entry name" value="G_TR_2"/>
    <property type="match status" value="1"/>
</dbReference>
<feature type="region of interest" description="Disordered" evidence="10">
    <location>
        <begin position="504"/>
        <end position="527"/>
    </location>
</feature>
<dbReference type="GO" id="GO:0005737">
    <property type="term" value="C:cytoplasm"/>
    <property type="evidence" value="ECO:0007669"/>
    <property type="project" value="UniProtKB-SubCell"/>
</dbReference>
<dbReference type="Gene3D" id="2.40.30.10">
    <property type="entry name" value="Translation factors"/>
    <property type="match status" value="2"/>
</dbReference>
<dbReference type="PaxDb" id="3880-AES66869"/>
<dbReference type="Pfam" id="PF22594">
    <property type="entry name" value="GTP-eEF1A_C"/>
    <property type="match status" value="1"/>
</dbReference>
<dbReference type="GO" id="GO:0006414">
    <property type="term" value="P:translational elongation"/>
    <property type="evidence" value="ECO:0000318"/>
    <property type="project" value="GO_Central"/>
</dbReference>
<evidence type="ECO:0000256" key="1">
    <source>
        <dbReference type="ARBA" id="ARBA00003982"/>
    </source>
</evidence>
<dbReference type="Pfam" id="PF00009">
    <property type="entry name" value="GTP_EFTU"/>
    <property type="match status" value="1"/>
</dbReference>
<dbReference type="GO" id="GO:0005525">
    <property type="term" value="F:GTP binding"/>
    <property type="evidence" value="ECO:0007669"/>
    <property type="project" value="UniProtKB-KW"/>
</dbReference>
<evidence type="ECO:0000256" key="9">
    <source>
        <dbReference type="ARBA" id="ARBA00023134"/>
    </source>
</evidence>
<dbReference type="InterPro" id="IPR000795">
    <property type="entry name" value="T_Tr_GTP-bd_dom"/>
</dbReference>
<comment type="function">
    <text evidence="1">This protein promotes the GTP-dependent binding of aminoacyl-tRNA to the A-site of ribosomes during protein biosynthesis.</text>
</comment>
<keyword evidence="7 12" id="KW-0251">Elongation factor</keyword>